<dbReference type="SUPFAM" id="SSF52540">
    <property type="entry name" value="P-loop containing nucleoside triphosphate hydrolases"/>
    <property type="match status" value="1"/>
</dbReference>
<keyword evidence="3" id="KW-1185">Reference proteome</keyword>
<dbReference type="EMBL" id="AP014648">
    <property type="protein sequence ID" value="BAQ16620.1"/>
    <property type="molecule type" value="Genomic_DNA"/>
</dbReference>
<dbReference type="AlphaFoldDB" id="A0A0A8K124"/>
<proteinExistence type="predicted"/>
<dbReference type="KEGG" id="mcg:GL4_1162"/>
<reference evidence="2 3" key="1">
    <citation type="submission" date="2014-09" db="EMBL/GenBank/DDBJ databases">
        <title>Genome sequencing of Methyloceanibacter caenitepidi Gela4.</title>
        <authorList>
            <person name="Takeuchi M."/>
            <person name="Susumu S."/>
            <person name="Kamagata Y."/>
            <person name="Oshima K."/>
            <person name="Hattori M."/>
            <person name="Iwasaki W."/>
        </authorList>
    </citation>
    <scope>NUCLEOTIDE SEQUENCE [LARGE SCALE GENOMIC DNA]</scope>
    <source>
        <strain evidence="2 3">Gela4</strain>
    </source>
</reference>
<dbReference type="InterPro" id="IPR027417">
    <property type="entry name" value="P-loop_NTPase"/>
</dbReference>
<evidence type="ECO:0000313" key="2">
    <source>
        <dbReference type="EMBL" id="BAQ16620.1"/>
    </source>
</evidence>
<dbReference type="GO" id="GO:0006302">
    <property type="term" value="P:double-strand break repair"/>
    <property type="evidence" value="ECO:0007669"/>
    <property type="project" value="InterPro"/>
</dbReference>
<sequence length="566" mass="64572">MILSKTEKKARKIEFSPATNLLTGENDVGKSTLIKILYNTLGADVPQLNNTRWKRAKAVCCVKFALGGKDYYIIRDEKFFGVFDANRELISRHVGLSGERGIAHFLNPLLKFRIELERKEDSKLGLAGPSFYYLPFYIDQDNGWTASWASFNGLQQFTRYRTNMLEYHLGVRPQRYYDAKRKSVEIEDELHDLGSRKDALLAVRDSYHKRKAARQVDLDPAVFRKEIEQLVDEYNAIYGRQQDVLHKLKQVRNERYGLESEISILRRAIKELEGDYAYAEDPKTPNPVGCPTCGTEIENSIVERFGILDDIDNCYALIDQRRKKLVDVQANEQTVDAAYREVRSELSSVDQLLRRQRENVTFAEFVTAEGIKEVMSSLSEDINVLSEQESDRQASLDALKDDLKVDSKHKKAINEHYQARMKEFLAALNVHVLELSDYKSYDRQIKANALGSDLPRSLLAQCMAFLHTMEKFNHFTLCPLIIDSPLQQDQDKDNAETIFRFIFSRTLPGQQLILGTVALPGVPDDAIPGDTRNIELTGKYGLLIDSDYATVSSEIGEMHEITLGSD</sequence>
<protein>
    <submittedName>
        <fullName evidence="2">Putative phage protein</fullName>
    </submittedName>
</protein>
<evidence type="ECO:0000313" key="3">
    <source>
        <dbReference type="Proteomes" id="UP000031643"/>
    </source>
</evidence>
<name>A0A0A8K124_9HYPH</name>
<evidence type="ECO:0000259" key="1">
    <source>
        <dbReference type="Pfam" id="PF13476"/>
    </source>
</evidence>
<dbReference type="Gene3D" id="3.40.50.300">
    <property type="entry name" value="P-loop containing nucleotide triphosphate hydrolases"/>
    <property type="match status" value="1"/>
</dbReference>
<dbReference type="STRING" id="1384459.GL4_1162"/>
<accession>A0A0A8K124</accession>
<dbReference type="Pfam" id="PF13476">
    <property type="entry name" value="AAA_23"/>
    <property type="match status" value="1"/>
</dbReference>
<dbReference type="HOGENOM" id="CLU_035208_1_1_5"/>
<feature type="domain" description="Rad50/SbcC-type AAA" evidence="1">
    <location>
        <begin position="11"/>
        <end position="273"/>
    </location>
</feature>
<dbReference type="Proteomes" id="UP000031643">
    <property type="component" value="Chromosome"/>
</dbReference>
<organism evidence="2 3">
    <name type="scientific">Methyloceanibacter caenitepidi</name>
    <dbReference type="NCBI Taxonomy" id="1384459"/>
    <lineage>
        <taxon>Bacteria</taxon>
        <taxon>Pseudomonadati</taxon>
        <taxon>Pseudomonadota</taxon>
        <taxon>Alphaproteobacteria</taxon>
        <taxon>Hyphomicrobiales</taxon>
        <taxon>Hyphomicrobiaceae</taxon>
        <taxon>Methyloceanibacter</taxon>
    </lineage>
</organism>
<gene>
    <name evidence="2" type="ORF">GL4_1162</name>
</gene>
<dbReference type="GO" id="GO:0016887">
    <property type="term" value="F:ATP hydrolysis activity"/>
    <property type="evidence" value="ECO:0007669"/>
    <property type="project" value="InterPro"/>
</dbReference>
<dbReference type="InterPro" id="IPR038729">
    <property type="entry name" value="Rad50/SbcC_AAA"/>
</dbReference>